<feature type="region of interest" description="Disordered" evidence="1">
    <location>
        <begin position="65"/>
        <end position="100"/>
    </location>
</feature>
<dbReference type="AlphaFoldDB" id="A0A9Q0JWX1"/>
<sequence length="164" mass="17829">MSIYQRLPRRFRALKFDACMPKTSSLLSCTEYPPHKSQLHKNIPLFFLIVILQSEQRSYLSHQMASPGTINMGTSPKGAGKGESSASGGSGTGSGSNSQRAMCLCSPTTHNGSFRCRFHRSSLSSSWMRRSNSMPSKASSHSPSVPPKTVESVSQPFSEAQLLS</sequence>
<feature type="region of interest" description="Disordered" evidence="1">
    <location>
        <begin position="127"/>
        <end position="164"/>
    </location>
</feature>
<proteinExistence type="predicted"/>
<reference evidence="2" key="1">
    <citation type="journal article" date="2023" name="Plant J.">
        <title>The genome of the king protea, Protea cynaroides.</title>
        <authorList>
            <person name="Chang J."/>
            <person name="Duong T.A."/>
            <person name="Schoeman C."/>
            <person name="Ma X."/>
            <person name="Roodt D."/>
            <person name="Barker N."/>
            <person name="Li Z."/>
            <person name="Van de Peer Y."/>
            <person name="Mizrachi E."/>
        </authorList>
    </citation>
    <scope>NUCLEOTIDE SEQUENCE</scope>
    <source>
        <tissue evidence="2">Young leaves</tissue>
    </source>
</reference>
<accession>A0A9Q0JWX1</accession>
<gene>
    <name evidence="2" type="ORF">NE237_030372</name>
</gene>
<organism evidence="2 3">
    <name type="scientific">Protea cynaroides</name>
    <dbReference type="NCBI Taxonomy" id="273540"/>
    <lineage>
        <taxon>Eukaryota</taxon>
        <taxon>Viridiplantae</taxon>
        <taxon>Streptophyta</taxon>
        <taxon>Embryophyta</taxon>
        <taxon>Tracheophyta</taxon>
        <taxon>Spermatophyta</taxon>
        <taxon>Magnoliopsida</taxon>
        <taxon>Proteales</taxon>
        <taxon>Proteaceae</taxon>
        <taxon>Protea</taxon>
    </lineage>
</organism>
<feature type="compositionally biased region" description="Low complexity" evidence="1">
    <location>
        <begin position="75"/>
        <end position="87"/>
    </location>
</feature>
<keyword evidence="3" id="KW-1185">Reference proteome</keyword>
<feature type="compositionally biased region" description="Polar residues" evidence="1">
    <location>
        <begin position="151"/>
        <end position="164"/>
    </location>
</feature>
<protein>
    <submittedName>
        <fullName evidence="2">Uncharacterized protein</fullName>
    </submittedName>
</protein>
<dbReference type="EMBL" id="JAMYWD010000012">
    <property type="protein sequence ID" value="KAJ4953540.1"/>
    <property type="molecule type" value="Genomic_DNA"/>
</dbReference>
<evidence type="ECO:0000313" key="3">
    <source>
        <dbReference type="Proteomes" id="UP001141806"/>
    </source>
</evidence>
<dbReference type="PANTHER" id="PTHR33132">
    <property type="entry name" value="OSJNBB0118P14.9 PROTEIN"/>
    <property type="match status" value="1"/>
</dbReference>
<dbReference type="PANTHER" id="PTHR33132:SF132">
    <property type="entry name" value="SERINE-RICH PROTEIN"/>
    <property type="match status" value="1"/>
</dbReference>
<dbReference type="Proteomes" id="UP001141806">
    <property type="component" value="Unassembled WGS sequence"/>
</dbReference>
<comment type="caution">
    <text evidence="2">The sequence shown here is derived from an EMBL/GenBank/DDBJ whole genome shotgun (WGS) entry which is preliminary data.</text>
</comment>
<feature type="compositionally biased region" description="Polar residues" evidence="1">
    <location>
        <begin position="65"/>
        <end position="74"/>
    </location>
</feature>
<feature type="compositionally biased region" description="Low complexity" evidence="1">
    <location>
        <begin position="127"/>
        <end position="143"/>
    </location>
</feature>
<evidence type="ECO:0000313" key="2">
    <source>
        <dbReference type="EMBL" id="KAJ4953540.1"/>
    </source>
</evidence>
<evidence type="ECO:0000256" key="1">
    <source>
        <dbReference type="SAM" id="MobiDB-lite"/>
    </source>
</evidence>
<name>A0A9Q0JWX1_9MAGN</name>